<dbReference type="InterPro" id="IPR016166">
    <property type="entry name" value="FAD-bd_PCMH"/>
</dbReference>
<protein>
    <submittedName>
        <fullName evidence="6">FAD-binding oxidoreductase</fullName>
    </submittedName>
</protein>
<dbReference type="InterPro" id="IPR036318">
    <property type="entry name" value="FAD-bd_PCMH-like_sf"/>
</dbReference>
<keyword evidence="2" id="KW-0285">Flavoprotein</keyword>
<evidence type="ECO:0000313" key="7">
    <source>
        <dbReference type="Proteomes" id="UP001596504"/>
    </source>
</evidence>
<dbReference type="InterPro" id="IPR016169">
    <property type="entry name" value="FAD-bd_PCMH_sub2"/>
</dbReference>
<feature type="domain" description="FAD-binding PCMH-type" evidence="5">
    <location>
        <begin position="46"/>
        <end position="279"/>
    </location>
</feature>
<comment type="cofactor">
    <cofactor evidence="1">
        <name>FAD</name>
        <dbReference type="ChEBI" id="CHEBI:57692"/>
    </cofactor>
</comment>
<dbReference type="SUPFAM" id="SSF56176">
    <property type="entry name" value="FAD-binding/transporter-associated domain-like"/>
    <property type="match status" value="1"/>
</dbReference>
<dbReference type="Proteomes" id="UP001596504">
    <property type="component" value="Unassembled WGS sequence"/>
</dbReference>
<evidence type="ECO:0000256" key="4">
    <source>
        <dbReference type="ARBA" id="ARBA00023002"/>
    </source>
</evidence>
<evidence type="ECO:0000256" key="1">
    <source>
        <dbReference type="ARBA" id="ARBA00001974"/>
    </source>
</evidence>
<dbReference type="InterPro" id="IPR016167">
    <property type="entry name" value="FAD-bd_PCMH_sub1"/>
</dbReference>
<gene>
    <name evidence="6" type="ORF">ACFQRI_21030</name>
</gene>
<dbReference type="Gene3D" id="3.30.70.2740">
    <property type="match status" value="1"/>
</dbReference>
<dbReference type="InterPro" id="IPR004113">
    <property type="entry name" value="FAD-bd_oxidored_4_C"/>
</dbReference>
<dbReference type="Gene3D" id="1.10.45.10">
    <property type="entry name" value="Vanillyl-alcohol Oxidase, Chain A, domain 4"/>
    <property type="match status" value="1"/>
</dbReference>
<dbReference type="SUPFAM" id="SSF55103">
    <property type="entry name" value="FAD-linked oxidases, C-terminal domain"/>
    <property type="match status" value="1"/>
</dbReference>
<keyword evidence="3" id="KW-0274">FAD</keyword>
<sequence length="583" mass="63059">MTTAGPPGAAGVDVEALQRDLLVTVDGEVRFDAGTRGAYATDASNYRQVPIGVVAPHTVDAGAEAVRVCHEHGAPLLSRGGGTSLAGQATNTAVIIDWTKYCHELVSVDPRRRTCVVEPGIVLDALNGRLAEHDLMFGPHPSTHSHCALGGMIGNNSCGASAQRYGKTADNVRGLEILTYDGLRCWVGPVTEEQLRDVIAQGGREGEIYRRLREVRDRYRERIQQRFPDIPRRVSGYNLDALLRRTGEDEGGINLAELLVGSEGTLVSVLHAELDLVPTVARKALVVLGYDDVAAAADDVHRLLKHCAPLQLEALGGELVHFLREERLYLDSVALLPDGASWLFVQFGGDTVAEADEQVHRLLNGLGKSSQDPDVAVSDDPEREHRLLKAREAGLGATANPPDMPECWSGWEDSAVPPERLGDYLRDLLALFAEFGYERPALYGHFGHGCVHVRIPFRLKSGPGVATFHRFLHRSAELVTSYGGSLSGEHGDGQGRGELLVHMFGEEIVQAFGEVKNIFDPDNRMNPGKVVAPYRADANLRLGSGYRPEHPSTHLGFPDDGGSFHQGSCGAWASATAAARREA</sequence>
<reference evidence="7" key="1">
    <citation type="journal article" date="2019" name="Int. J. Syst. Evol. Microbiol.">
        <title>The Global Catalogue of Microorganisms (GCM) 10K type strain sequencing project: providing services to taxonomists for standard genome sequencing and annotation.</title>
        <authorList>
            <consortium name="The Broad Institute Genomics Platform"/>
            <consortium name="The Broad Institute Genome Sequencing Center for Infectious Disease"/>
            <person name="Wu L."/>
            <person name="Ma J."/>
        </authorList>
    </citation>
    <scope>NUCLEOTIDE SEQUENCE [LARGE SCALE GENOMIC DNA]</scope>
    <source>
        <strain evidence="7">WLHS5</strain>
    </source>
</reference>
<evidence type="ECO:0000259" key="5">
    <source>
        <dbReference type="PROSITE" id="PS51387"/>
    </source>
</evidence>
<dbReference type="Gene3D" id="3.30.465.10">
    <property type="match status" value="1"/>
</dbReference>
<comment type="caution">
    <text evidence="6">The sequence shown here is derived from an EMBL/GenBank/DDBJ whole genome shotgun (WGS) entry which is preliminary data.</text>
</comment>
<dbReference type="Pfam" id="PF01565">
    <property type="entry name" value="FAD_binding_4"/>
    <property type="match status" value="1"/>
</dbReference>
<dbReference type="RefSeq" id="WP_380671247.1">
    <property type="nucleotide sequence ID" value="NZ_JBHTCJ010000012.1"/>
</dbReference>
<dbReference type="Pfam" id="PF02913">
    <property type="entry name" value="FAD-oxidase_C"/>
    <property type="match status" value="1"/>
</dbReference>
<evidence type="ECO:0000256" key="2">
    <source>
        <dbReference type="ARBA" id="ARBA00022630"/>
    </source>
</evidence>
<proteinExistence type="predicted"/>
<evidence type="ECO:0000256" key="3">
    <source>
        <dbReference type="ARBA" id="ARBA00022827"/>
    </source>
</evidence>
<dbReference type="PROSITE" id="PS51387">
    <property type="entry name" value="FAD_PCMH"/>
    <property type="match status" value="1"/>
</dbReference>
<dbReference type="PANTHER" id="PTHR11748">
    <property type="entry name" value="D-LACTATE DEHYDROGENASE"/>
    <property type="match status" value="1"/>
</dbReference>
<evidence type="ECO:0000313" key="6">
    <source>
        <dbReference type="EMBL" id="MFC7343897.1"/>
    </source>
</evidence>
<dbReference type="Gene3D" id="3.30.43.10">
    <property type="entry name" value="Uridine Diphospho-n-acetylenolpyruvylglucosamine Reductase, domain 2"/>
    <property type="match status" value="1"/>
</dbReference>
<organism evidence="6 7">
    <name type="scientific">Saccharopolyspora griseoalba</name>
    <dbReference type="NCBI Taxonomy" id="1431848"/>
    <lineage>
        <taxon>Bacteria</taxon>
        <taxon>Bacillati</taxon>
        <taxon>Actinomycetota</taxon>
        <taxon>Actinomycetes</taxon>
        <taxon>Pseudonocardiales</taxon>
        <taxon>Pseudonocardiaceae</taxon>
        <taxon>Saccharopolyspora</taxon>
    </lineage>
</organism>
<dbReference type="InterPro" id="IPR016164">
    <property type="entry name" value="FAD-linked_Oxase-like_C"/>
</dbReference>
<dbReference type="PANTHER" id="PTHR11748:SF119">
    <property type="entry name" value="D-2-HYDROXYGLUTARATE DEHYDROGENASE"/>
    <property type="match status" value="1"/>
</dbReference>
<dbReference type="EMBL" id="JBHTCJ010000012">
    <property type="protein sequence ID" value="MFC7343897.1"/>
    <property type="molecule type" value="Genomic_DNA"/>
</dbReference>
<dbReference type="InterPro" id="IPR006094">
    <property type="entry name" value="Oxid_FAD_bind_N"/>
</dbReference>
<keyword evidence="4" id="KW-0560">Oxidoreductase</keyword>
<keyword evidence="7" id="KW-1185">Reference proteome</keyword>
<name>A0ABW2LMZ4_9PSEU</name>
<dbReference type="InterPro" id="IPR016171">
    <property type="entry name" value="Vanillyl_alc_oxidase_C-sub2"/>
</dbReference>
<accession>A0ABW2LMZ4</accession>